<name>A0A975Y672_9NOST</name>
<sequence length="35" mass="4083">MLEEAVNCFQIALDRNEIKSPEARDAIRQFLSFVK</sequence>
<organism evidence="1 2">
    <name type="scientific">Richelia sinica FACHB-800</name>
    <dbReference type="NCBI Taxonomy" id="1357546"/>
    <lineage>
        <taxon>Bacteria</taxon>
        <taxon>Bacillati</taxon>
        <taxon>Cyanobacteriota</taxon>
        <taxon>Cyanophyceae</taxon>
        <taxon>Nostocales</taxon>
        <taxon>Nostocaceae</taxon>
        <taxon>Richelia</taxon>
    </lineage>
</organism>
<dbReference type="KEGG" id="rsin:B6N60_03669"/>
<proteinExistence type="predicted"/>
<accession>A0A975Y672</accession>
<keyword evidence="2" id="KW-1185">Reference proteome</keyword>
<evidence type="ECO:0000313" key="1">
    <source>
        <dbReference type="EMBL" id="QXE24959.1"/>
    </source>
</evidence>
<protein>
    <submittedName>
        <fullName evidence="1">Uncharacterized protein</fullName>
    </submittedName>
</protein>
<dbReference type="AlphaFoldDB" id="A0A975Y672"/>
<gene>
    <name evidence="1" type="ORF">B6N60_03669</name>
</gene>
<evidence type="ECO:0000313" key="2">
    <source>
        <dbReference type="Proteomes" id="UP000683511"/>
    </source>
</evidence>
<reference evidence="1" key="1">
    <citation type="submission" date="2017-04" db="EMBL/GenBank/DDBJ databases">
        <title>Genome deletions in a multicellular cyanobacterial endosymbiont for morphological adaptation in marine diatoms.</title>
        <authorList>
            <person name="Wang Y."/>
            <person name="Gao H."/>
            <person name="Li R."/>
            <person name="Xu X."/>
        </authorList>
    </citation>
    <scope>NUCLEOTIDE SEQUENCE</scope>
    <source>
        <strain evidence="1">FACHB 800</strain>
    </source>
</reference>
<dbReference type="EMBL" id="CP021056">
    <property type="protein sequence ID" value="QXE24959.1"/>
    <property type="molecule type" value="Genomic_DNA"/>
</dbReference>
<dbReference type="Proteomes" id="UP000683511">
    <property type="component" value="Chromosome"/>
</dbReference>